<evidence type="ECO:0000256" key="5">
    <source>
        <dbReference type="SAM" id="MobiDB-lite"/>
    </source>
</evidence>
<sequence>MKQQSWIIISIIFAVLIAIFAVINVEAVEVDFLFITTDVPLILVILISVLMGALLIVGFSFSKIYQLQRQVKSLKEEKRQINEGPDSYHLPDDDTDEPHSNDLNGS</sequence>
<dbReference type="RefSeq" id="WP_093856191.1">
    <property type="nucleotide sequence ID" value="NZ_BJVZ01000012.1"/>
</dbReference>
<feature type="region of interest" description="Disordered" evidence="5">
    <location>
        <begin position="75"/>
        <end position="106"/>
    </location>
</feature>
<keyword evidence="2 6" id="KW-0812">Transmembrane</keyword>
<dbReference type="PANTHER" id="PTHR41335:SF1">
    <property type="entry name" value="MEMBRANE PROTEIN"/>
    <property type="match status" value="1"/>
</dbReference>
<feature type="domain" description="Lipopolysaccharide assembly protein A" evidence="7">
    <location>
        <begin position="24"/>
        <end position="81"/>
    </location>
</feature>
<evidence type="ECO:0000313" key="8">
    <source>
        <dbReference type="EMBL" id="SDN21258.1"/>
    </source>
</evidence>
<gene>
    <name evidence="8" type="ORF">SAMN05216498_1718</name>
</gene>
<feature type="transmembrane region" description="Helical" evidence="6">
    <location>
        <begin position="7"/>
        <end position="27"/>
    </location>
</feature>
<dbReference type="Pfam" id="PF06305">
    <property type="entry name" value="LapA_dom"/>
    <property type="match status" value="1"/>
</dbReference>
<dbReference type="PANTHER" id="PTHR41335">
    <property type="entry name" value="MEMBRANE PROTEIN-RELATED"/>
    <property type="match status" value="1"/>
</dbReference>
<feature type="transmembrane region" description="Helical" evidence="6">
    <location>
        <begin position="39"/>
        <end position="62"/>
    </location>
</feature>
<protein>
    <submittedName>
        <fullName evidence="8">Uncharacterized integral membrane protein</fullName>
    </submittedName>
</protein>
<dbReference type="OrthoDB" id="2990728at2"/>
<evidence type="ECO:0000256" key="1">
    <source>
        <dbReference type="ARBA" id="ARBA00022475"/>
    </source>
</evidence>
<keyword evidence="9" id="KW-1185">Reference proteome</keyword>
<organism evidence="8 9">
    <name type="scientific">Tenuibacillus multivorans</name>
    <dbReference type="NCBI Taxonomy" id="237069"/>
    <lineage>
        <taxon>Bacteria</taxon>
        <taxon>Bacillati</taxon>
        <taxon>Bacillota</taxon>
        <taxon>Bacilli</taxon>
        <taxon>Bacillales</taxon>
        <taxon>Bacillaceae</taxon>
        <taxon>Tenuibacillus</taxon>
    </lineage>
</organism>
<name>A0A1G9ZIW4_9BACI</name>
<dbReference type="Proteomes" id="UP000199334">
    <property type="component" value="Unassembled WGS sequence"/>
</dbReference>
<proteinExistence type="predicted"/>
<feature type="compositionally biased region" description="Basic and acidic residues" evidence="5">
    <location>
        <begin position="89"/>
        <end position="100"/>
    </location>
</feature>
<evidence type="ECO:0000256" key="2">
    <source>
        <dbReference type="ARBA" id="ARBA00022692"/>
    </source>
</evidence>
<evidence type="ECO:0000256" key="6">
    <source>
        <dbReference type="SAM" id="Phobius"/>
    </source>
</evidence>
<evidence type="ECO:0000256" key="3">
    <source>
        <dbReference type="ARBA" id="ARBA00022989"/>
    </source>
</evidence>
<dbReference type="STRING" id="237069.SAMN05216498_1718"/>
<evidence type="ECO:0000256" key="4">
    <source>
        <dbReference type="ARBA" id="ARBA00023136"/>
    </source>
</evidence>
<dbReference type="InterPro" id="IPR010445">
    <property type="entry name" value="LapA_dom"/>
</dbReference>
<dbReference type="GO" id="GO:0005886">
    <property type="term" value="C:plasma membrane"/>
    <property type="evidence" value="ECO:0007669"/>
    <property type="project" value="InterPro"/>
</dbReference>
<evidence type="ECO:0000259" key="7">
    <source>
        <dbReference type="Pfam" id="PF06305"/>
    </source>
</evidence>
<dbReference type="EMBL" id="FNIG01000003">
    <property type="protein sequence ID" value="SDN21258.1"/>
    <property type="molecule type" value="Genomic_DNA"/>
</dbReference>
<accession>A0A1G9ZIW4</accession>
<keyword evidence="1" id="KW-1003">Cell membrane</keyword>
<evidence type="ECO:0000313" key="9">
    <source>
        <dbReference type="Proteomes" id="UP000199334"/>
    </source>
</evidence>
<reference evidence="8 9" key="1">
    <citation type="submission" date="2016-10" db="EMBL/GenBank/DDBJ databases">
        <authorList>
            <person name="de Groot N.N."/>
        </authorList>
    </citation>
    <scope>NUCLEOTIDE SEQUENCE [LARGE SCALE GENOMIC DNA]</scope>
    <source>
        <strain evidence="8 9">CGMCC 1.3442</strain>
    </source>
</reference>
<dbReference type="AlphaFoldDB" id="A0A1G9ZIW4"/>
<keyword evidence="3 6" id="KW-1133">Transmembrane helix</keyword>
<keyword evidence="4 6" id="KW-0472">Membrane</keyword>